<keyword evidence="6" id="KW-1185">Reference proteome</keyword>
<proteinExistence type="inferred from homology"/>
<evidence type="ECO:0000313" key="7">
    <source>
        <dbReference type="WBParaSite" id="SRDH1_83570.6"/>
    </source>
</evidence>
<dbReference type="SUPFAM" id="SSF50978">
    <property type="entry name" value="WD40 repeat-like"/>
    <property type="match status" value="1"/>
</dbReference>
<dbReference type="InterPro" id="IPR036322">
    <property type="entry name" value="WD40_repeat_dom_sf"/>
</dbReference>
<dbReference type="PANTHER" id="PTHR11227">
    <property type="entry name" value="WD-REPEAT PROTEIN INTERACTING WITH PHOSPHOINOSIDES WIPI -RELATED"/>
    <property type="match status" value="1"/>
</dbReference>
<comment type="similarity">
    <text evidence="4">Belongs to the WD repeat PROPPIN family.</text>
</comment>
<evidence type="ECO:0000256" key="4">
    <source>
        <dbReference type="ARBA" id="ARBA00025740"/>
    </source>
</evidence>
<feature type="compositionally biased region" description="Low complexity" evidence="5">
    <location>
        <begin position="209"/>
        <end position="223"/>
    </location>
</feature>
<feature type="region of interest" description="Disordered" evidence="5">
    <location>
        <begin position="196"/>
        <end position="223"/>
    </location>
</feature>
<protein>
    <recommendedName>
        <fullName evidence="8">WD repeat domain phosphoinositide-interacting protein 2</fullName>
    </recommendedName>
</protein>
<evidence type="ECO:0000256" key="1">
    <source>
        <dbReference type="ARBA" id="ARBA00022574"/>
    </source>
</evidence>
<dbReference type="AlphaFoldDB" id="A0AA85GAT3"/>
<evidence type="ECO:0000256" key="5">
    <source>
        <dbReference type="SAM" id="MobiDB-lite"/>
    </source>
</evidence>
<reference evidence="7" key="2">
    <citation type="submission" date="2023-11" db="UniProtKB">
        <authorList>
            <consortium name="WormBaseParasite"/>
        </authorList>
    </citation>
    <scope>IDENTIFICATION</scope>
</reference>
<dbReference type="WBParaSite" id="SRDH1_83570.6">
    <property type="protein sequence ID" value="SRDH1_83570.6"/>
    <property type="gene ID" value="SRDH1_83570"/>
</dbReference>
<evidence type="ECO:0008006" key="8">
    <source>
        <dbReference type="Google" id="ProtNLM"/>
    </source>
</evidence>
<evidence type="ECO:0000256" key="2">
    <source>
        <dbReference type="ARBA" id="ARBA00022737"/>
    </source>
</evidence>
<dbReference type="Pfam" id="PF21032">
    <property type="entry name" value="PROPPIN"/>
    <property type="match status" value="1"/>
</dbReference>
<dbReference type="SMART" id="SM00320">
    <property type="entry name" value="WD40"/>
    <property type="match status" value="3"/>
</dbReference>
<accession>A0AA85GAT3</accession>
<feature type="region of interest" description="Disordered" evidence="5">
    <location>
        <begin position="508"/>
        <end position="529"/>
    </location>
</feature>
<dbReference type="Gene3D" id="2.130.10.10">
    <property type="entry name" value="YVTN repeat-like/Quinoprotein amine dehydrogenase"/>
    <property type="match status" value="1"/>
</dbReference>
<keyword evidence="3" id="KW-0072">Autophagy</keyword>
<dbReference type="InterPro" id="IPR048720">
    <property type="entry name" value="PROPPIN"/>
</dbReference>
<evidence type="ECO:0000313" key="6">
    <source>
        <dbReference type="Proteomes" id="UP000050792"/>
    </source>
</evidence>
<evidence type="ECO:0000256" key="3">
    <source>
        <dbReference type="ARBA" id="ARBA00023006"/>
    </source>
</evidence>
<keyword evidence="1" id="KW-0853">WD repeat</keyword>
<dbReference type="GO" id="GO:0006914">
    <property type="term" value="P:autophagy"/>
    <property type="evidence" value="ECO:0007669"/>
    <property type="project" value="UniProtKB-KW"/>
</dbReference>
<organism evidence="6 7">
    <name type="scientific">Schistosoma rodhaini</name>
    <dbReference type="NCBI Taxonomy" id="6188"/>
    <lineage>
        <taxon>Eukaryota</taxon>
        <taxon>Metazoa</taxon>
        <taxon>Spiralia</taxon>
        <taxon>Lophotrochozoa</taxon>
        <taxon>Platyhelminthes</taxon>
        <taxon>Trematoda</taxon>
        <taxon>Digenea</taxon>
        <taxon>Strigeidida</taxon>
        <taxon>Schistosomatoidea</taxon>
        <taxon>Schistosomatidae</taxon>
        <taxon>Schistosoma</taxon>
    </lineage>
</organism>
<dbReference type="Proteomes" id="UP000050792">
    <property type="component" value="Unassembled WGS sequence"/>
</dbReference>
<feature type="compositionally biased region" description="Basic and acidic residues" evidence="5">
    <location>
        <begin position="196"/>
        <end position="207"/>
    </location>
</feature>
<sequence length="529" mass="56419">MNVACNRHDDNFPILFIDFNQDYTSIQVGTKTGYSLLSTVGDQVTETFSSTGDPMCIVGRLFNRSLVTLVSQNDMRRLLVAHSRINTLICHYRYTLTILAVKMNHQNVTSIAAHDGLLACLTFNARANLLATASEKGTVIRVFSIPQGEKVIEFRRGLTRCVSICSLSFSMNSQYLVAASHTETVHIFKLESRSSEKTPEVQTDHYTRQRTTSSSSGASQTAGCIIDDCDPPSSDDIGTNYPGCIDINTAGLDNTNTTTGAAAATMASWSQGLMGWMGSTLKTYSVYLPHQVSEIFAQDRAFAYARIPYASVNSPFRPPGSGSPVTMTPTGELVNLNYVGSTPSIPQGSLMQLSPGQRKVAALVYYQNQPRLIVAGLDGLVHIFSIDPVNGGEGVLIRTQRLLSPLSTNNQPTSISSVAMNPNSPYDSNSLPASNITNSNTNISTGDGNASKNVNCIRTGGPQQPGVYALPASVATTINLSSGSNPGVVTTGKVNTFASVVAGGLKDENTSVTGVNQSPNSVNSSCHDE</sequence>
<reference evidence="6" key="1">
    <citation type="submission" date="2022-06" db="EMBL/GenBank/DDBJ databases">
        <authorList>
            <person name="Berger JAMES D."/>
            <person name="Berger JAMES D."/>
        </authorList>
    </citation>
    <scope>NUCLEOTIDE SEQUENCE [LARGE SCALE GENOMIC DNA]</scope>
</reference>
<dbReference type="InterPro" id="IPR015943">
    <property type="entry name" value="WD40/YVTN_repeat-like_dom_sf"/>
</dbReference>
<feature type="compositionally biased region" description="Polar residues" evidence="5">
    <location>
        <begin position="510"/>
        <end position="529"/>
    </location>
</feature>
<keyword evidence="2" id="KW-0677">Repeat</keyword>
<dbReference type="GO" id="GO:0005737">
    <property type="term" value="C:cytoplasm"/>
    <property type="evidence" value="ECO:0007669"/>
    <property type="project" value="UniProtKB-ARBA"/>
</dbReference>
<dbReference type="InterPro" id="IPR001680">
    <property type="entry name" value="WD40_rpt"/>
</dbReference>
<name>A0AA85GAT3_9TREM</name>